<evidence type="ECO:0000313" key="3">
    <source>
        <dbReference type="Proteomes" id="UP000036938"/>
    </source>
</evidence>
<protein>
    <recommendedName>
        <fullName evidence="1">DUF6916 domain-containing protein</fullName>
    </recommendedName>
</protein>
<comment type="caution">
    <text evidence="2">The sequence shown here is derived from an EMBL/GenBank/DDBJ whole genome shotgun (WGS) entry which is preliminary data.</text>
</comment>
<dbReference type="Pfam" id="PF21880">
    <property type="entry name" value="DUF6916"/>
    <property type="match status" value="1"/>
</dbReference>
<proteinExistence type="predicted"/>
<dbReference type="AlphaFoldDB" id="A0A0L1JMG8"/>
<evidence type="ECO:0000313" key="2">
    <source>
        <dbReference type="EMBL" id="KNG92939.1"/>
    </source>
</evidence>
<accession>A0A0L1JMG8</accession>
<keyword evidence="3" id="KW-1185">Reference proteome</keyword>
<dbReference type="RefSeq" id="WP_050531425.1">
    <property type="nucleotide sequence ID" value="NZ_AQQZ01000006.1"/>
</dbReference>
<evidence type="ECO:0000259" key="1">
    <source>
        <dbReference type="Pfam" id="PF21880"/>
    </source>
</evidence>
<dbReference type="InterPro" id="IPR054209">
    <property type="entry name" value="DUF6916"/>
</dbReference>
<reference evidence="2 3" key="1">
    <citation type="journal article" date="2015" name="Int. J. Syst. Evol. Microbiol.">
        <title>Aestuariivita atlantica sp. nov., isolated from deep sea sediment of the Atlantic Ocean.</title>
        <authorList>
            <person name="Li G."/>
            <person name="Lai Q."/>
            <person name="Du Y."/>
            <person name="Liu X."/>
            <person name="Sun F."/>
            <person name="Shao Z."/>
        </authorList>
    </citation>
    <scope>NUCLEOTIDE SEQUENCE [LARGE SCALE GENOMIC DNA]</scope>
    <source>
        <strain evidence="2 3">22II-S11-z3</strain>
    </source>
</reference>
<name>A0A0L1JMG8_9RHOB</name>
<sequence>MDDLNADIFERRIGKDVHVQGDDAVVTMRVVQVERRATNAPPQPEGALQVRAEGFSVVLKGPLDPVLAPLTYPVDVPDGGQHFLFVSQFAQDAEAAHYEIVVN</sequence>
<dbReference type="Proteomes" id="UP000036938">
    <property type="component" value="Unassembled WGS sequence"/>
</dbReference>
<organism evidence="2 3">
    <name type="scientific">Pseudaestuariivita atlantica</name>
    <dbReference type="NCBI Taxonomy" id="1317121"/>
    <lineage>
        <taxon>Bacteria</taxon>
        <taxon>Pseudomonadati</taxon>
        <taxon>Pseudomonadota</taxon>
        <taxon>Alphaproteobacteria</taxon>
        <taxon>Rhodobacterales</taxon>
        <taxon>Paracoccaceae</taxon>
        <taxon>Pseudaestuariivita</taxon>
    </lineage>
</organism>
<gene>
    <name evidence="2" type="ORF">ATO11_13455</name>
</gene>
<feature type="domain" description="DUF6916" evidence="1">
    <location>
        <begin position="4"/>
        <end position="101"/>
    </location>
</feature>
<dbReference type="EMBL" id="AQQZ01000006">
    <property type="protein sequence ID" value="KNG92939.1"/>
    <property type="molecule type" value="Genomic_DNA"/>
</dbReference>